<accession>Q5QNF8</accession>
<sequence length="113" mass="11789">MLAVVGTELANGDSRSVSGVPHPTIVMHAAECTLGVDGNDLSAAPSIDKSREQLDNIDKSKPPTSGVKVTLNSPEPSDRRKNRCQGWDGAARGGIFPQMLDGGIRPICPDPAA</sequence>
<dbReference type="EMBL" id="AP002093">
    <property type="protein sequence ID" value="BAD73040.1"/>
    <property type="molecule type" value="Genomic_DNA"/>
</dbReference>
<feature type="region of interest" description="Disordered" evidence="1">
    <location>
        <begin position="50"/>
        <end position="90"/>
    </location>
</feature>
<protein>
    <submittedName>
        <fullName evidence="2">Uncharacterized protein</fullName>
    </submittedName>
</protein>
<evidence type="ECO:0000256" key="1">
    <source>
        <dbReference type="SAM" id="MobiDB-lite"/>
    </source>
</evidence>
<dbReference type="Proteomes" id="UP000817658">
    <property type="component" value="Chromosome 1"/>
</dbReference>
<reference evidence="2" key="1">
    <citation type="journal article" date="2002" name="Nature">
        <title>The genome sequence and structure of rice chromosome 1.</title>
        <authorList>
            <person name="Sasaki T."/>
            <person name="Matsumoto T."/>
            <person name="Yamamoto K."/>
            <person name="Sakata K."/>
            <person name="Baba T."/>
            <person name="Katayose Y."/>
            <person name="Wu J."/>
            <person name="Niimura Y."/>
            <person name="Cheng Z."/>
            <person name="Nagamura Y."/>
            <person name="Antonio B.A."/>
            <person name="Kanamori H."/>
            <person name="Hosokawa S."/>
            <person name="Masukawa M."/>
            <person name="Arikawa K."/>
            <person name="Chiden Y."/>
            <person name="Hayashi M."/>
            <person name="Okamoto M."/>
            <person name="Ando T."/>
            <person name="Aoki H."/>
            <person name="Arita K."/>
            <person name="Hamada M."/>
            <person name="Harada C."/>
            <person name="Hijishita S."/>
            <person name="Honda M."/>
            <person name="Ichikawa Y."/>
            <person name="Idonuma A."/>
            <person name="Iijima M."/>
            <person name="Ikeda M."/>
            <person name="Ikeno M."/>
            <person name="Itoh S."/>
            <person name="Itoh T."/>
            <person name="Itoh Y."/>
            <person name="Itoh Y."/>
            <person name="Iwabuchi A."/>
            <person name="Kamiya K."/>
            <person name="Karasawa W."/>
            <person name="Katagiri S."/>
            <person name="Kikuta A."/>
            <person name="Kobayashi N."/>
            <person name="Kono I."/>
            <person name="Machita K."/>
            <person name="Maehara T."/>
            <person name="Mizuno H."/>
            <person name="Mizubayashi T."/>
            <person name="Mukai Y."/>
            <person name="Nagasaki H."/>
            <person name="Nakashima M."/>
            <person name="Nakama Y."/>
            <person name="Nakamichi Y."/>
            <person name="Nakamura M."/>
            <person name="Namiki N."/>
            <person name="Negishi M."/>
            <person name="Ohta I."/>
            <person name="Ono N."/>
            <person name="Saji S."/>
            <person name="Sakai K."/>
            <person name="Shibata M."/>
            <person name="Shimokawa T."/>
            <person name="Shomura A."/>
            <person name="Song J."/>
            <person name="Takazaki Y."/>
            <person name="Terasawa K."/>
            <person name="Tsuji K."/>
            <person name="Waki K."/>
            <person name="Yamagata H."/>
            <person name="Yamane H."/>
            <person name="Yoshiki S."/>
            <person name="Yoshihara R."/>
            <person name="Yukawa K."/>
            <person name="Zhong H."/>
            <person name="Iwama H."/>
            <person name="Endo T."/>
            <person name="Ito H."/>
            <person name="Hahn J.H."/>
            <person name="Kim H.I."/>
            <person name="Eun M.Y."/>
            <person name="Yano M."/>
            <person name="Jiang J."/>
            <person name="Gojobori T."/>
        </authorList>
    </citation>
    <scope>NUCLEOTIDE SEQUENCE [LARGE SCALE GENOMIC DNA]</scope>
</reference>
<proteinExistence type="predicted"/>
<gene>
    <name evidence="2" type="primary">P0466B10.5</name>
</gene>
<evidence type="ECO:0000313" key="2">
    <source>
        <dbReference type="EMBL" id="BAD73040.1"/>
    </source>
</evidence>
<name>Q5QNF8_ORYSJ</name>
<dbReference type="AlphaFoldDB" id="Q5QNF8"/>
<feature type="compositionally biased region" description="Basic and acidic residues" evidence="1">
    <location>
        <begin position="50"/>
        <end position="61"/>
    </location>
</feature>
<organism evidence="2">
    <name type="scientific">Oryza sativa subsp. japonica</name>
    <name type="common">Rice</name>
    <dbReference type="NCBI Taxonomy" id="39947"/>
    <lineage>
        <taxon>Eukaryota</taxon>
        <taxon>Viridiplantae</taxon>
        <taxon>Streptophyta</taxon>
        <taxon>Embryophyta</taxon>
        <taxon>Tracheophyta</taxon>
        <taxon>Spermatophyta</taxon>
        <taxon>Magnoliopsida</taxon>
        <taxon>Liliopsida</taxon>
        <taxon>Poales</taxon>
        <taxon>Poaceae</taxon>
        <taxon>BOP clade</taxon>
        <taxon>Oryzoideae</taxon>
        <taxon>Oryzeae</taxon>
        <taxon>Oryzinae</taxon>
        <taxon>Oryza</taxon>
        <taxon>Oryza sativa</taxon>
    </lineage>
</organism>